<sequence length="117" mass="12981">MFTMSEKPPIGSDGPYYRCLCETHVRTGSNIIAAIVLVFGFFELFQNLLTGGIFIILASLMIFAHIKANPWAYWPFLGVAGCFIAFNLILTIACAFMGPTKMAETFDIYPKSQEGKI</sequence>
<protein>
    <submittedName>
        <fullName evidence="3">Uncharacterized protein</fullName>
    </submittedName>
</protein>
<dbReference type="AlphaFoldDB" id="A0A914EET1"/>
<proteinExistence type="predicted"/>
<keyword evidence="1" id="KW-1133">Transmembrane helix</keyword>
<keyword evidence="1" id="KW-0812">Transmembrane</keyword>
<dbReference type="Proteomes" id="UP000887540">
    <property type="component" value="Unplaced"/>
</dbReference>
<evidence type="ECO:0000313" key="3">
    <source>
        <dbReference type="WBParaSite" id="ACRNAN_scaffold755.g26972.t1"/>
    </source>
</evidence>
<keyword evidence="2" id="KW-1185">Reference proteome</keyword>
<dbReference type="WBParaSite" id="ACRNAN_scaffold755.g26972.t1">
    <property type="protein sequence ID" value="ACRNAN_scaffold755.g26972.t1"/>
    <property type="gene ID" value="ACRNAN_scaffold755.g26972"/>
</dbReference>
<reference evidence="3" key="1">
    <citation type="submission" date="2022-11" db="UniProtKB">
        <authorList>
            <consortium name="WormBaseParasite"/>
        </authorList>
    </citation>
    <scope>IDENTIFICATION</scope>
</reference>
<accession>A0A914EET1</accession>
<evidence type="ECO:0000256" key="1">
    <source>
        <dbReference type="SAM" id="Phobius"/>
    </source>
</evidence>
<evidence type="ECO:0000313" key="2">
    <source>
        <dbReference type="Proteomes" id="UP000887540"/>
    </source>
</evidence>
<keyword evidence="1" id="KW-0472">Membrane</keyword>
<organism evidence="2 3">
    <name type="scientific">Acrobeloides nanus</name>
    <dbReference type="NCBI Taxonomy" id="290746"/>
    <lineage>
        <taxon>Eukaryota</taxon>
        <taxon>Metazoa</taxon>
        <taxon>Ecdysozoa</taxon>
        <taxon>Nematoda</taxon>
        <taxon>Chromadorea</taxon>
        <taxon>Rhabditida</taxon>
        <taxon>Tylenchina</taxon>
        <taxon>Cephalobomorpha</taxon>
        <taxon>Cephaloboidea</taxon>
        <taxon>Cephalobidae</taxon>
        <taxon>Acrobeloides</taxon>
    </lineage>
</organism>
<feature type="transmembrane region" description="Helical" evidence="1">
    <location>
        <begin position="72"/>
        <end position="96"/>
    </location>
</feature>
<name>A0A914EET1_9BILA</name>